<dbReference type="SUPFAM" id="SSF69635">
    <property type="entry name" value="Type III secretory system chaperone-like"/>
    <property type="match status" value="1"/>
</dbReference>
<evidence type="ECO:0000313" key="1">
    <source>
        <dbReference type="EMBL" id="KKF36061.1"/>
    </source>
</evidence>
<dbReference type="PATRIC" id="fig|65700.7.peg.3164"/>
<dbReference type="Proteomes" id="UP000033924">
    <property type="component" value="Unassembled WGS sequence"/>
</dbReference>
<dbReference type="Pfam" id="PF05932">
    <property type="entry name" value="CesT"/>
    <property type="match status" value="1"/>
</dbReference>
<dbReference type="EMBL" id="JXNU01000003">
    <property type="protein sequence ID" value="KKF36061.1"/>
    <property type="molecule type" value="Genomic_DNA"/>
</dbReference>
<proteinExistence type="predicted"/>
<organism evidence="1 2">
    <name type="scientific">Erwinia tracheiphila</name>
    <dbReference type="NCBI Taxonomy" id="65700"/>
    <lineage>
        <taxon>Bacteria</taxon>
        <taxon>Pseudomonadati</taxon>
        <taxon>Pseudomonadota</taxon>
        <taxon>Gammaproteobacteria</taxon>
        <taxon>Enterobacterales</taxon>
        <taxon>Erwiniaceae</taxon>
        <taxon>Erwinia</taxon>
    </lineage>
</organism>
<dbReference type="RefSeq" id="WP_016191034.1">
    <property type="nucleotide sequence ID" value="NZ_CP089932.1"/>
</dbReference>
<keyword evidence="2" id="KW-1185">Reference proteome</keyword>
<dbReference type="InterPro" id="IPR010261">
    <property type="entry name" value="Tir_chaperone"/>
</dbReference>
<protein>
    <submittedName>
        <fullName evidence="1">Membrane protein</fullName>
    </submittedName>
</protein>
<sequence>MTPTQQQVEKLLQHFSVGCKTPLQLKDGVCALYDDEGKEAAVLEVPEQSESLLLHCQLIETDSQRSLTLYPLLLQLNFEMAAMRGCWLALDELYKVRLCFQQPLAQLDEASFSHVVSGFIEQVVEVRDFINQMIGRPAA</sequence>
<accession>A0A0M2KGJ9</accession>
<dbReference type="AlphaFoldDB" id="A0A0M2KGJ9"/>
<gene>
    <name evidence="1" type="ORF">SY86_12545</name>
</gene>
<reference evidence="1 2" key="1">
    <citation type="submission" date="2015-01" db="EMBL/GenBank/DDBJ databases">
        <title>Erwinia tracheiphila.</title>
        <authorList>
            <person name="Shapiro L.R."/>
        </authorList>
    </citation>
    <scope>NUCLEOTIDE SEQUENCE [LARGE SCALE GENOMIC DNA]</scope>
    <source>
        <strain evidence="1 2">BuffGH</strain>
    </source>
</reference>
<name>A0A0M2KGJ9_9GAMM</name>
<comment type="caution">
    <text evidence="1">The sequence shown here is derived from an EMBL/GenBank/DDBJ whole genome shotgun (WGS) entry which is preliminary data.</text>
</comment>
<dbReference type="GO" id="GO:0030254">
    <property type="term" value="P:protein secretion by the type III secretion system"/>
    <property type="evidence" value="ECO:0007669"/>
    <property type="project" value="InterPro"/>
</dbReference>
<dbReference type="Gene3D" id="3.30.1460.10">
    <property type="match status" value="1"/>
</dbReference>
<evidence type="ECO:0000313" key="2">
    <source>
        <dbReference type="Proteomes" id="UP000033924"/>
    </source>
</evidence>
<dbReference type="CDD" id="cd17024">
    <property type="entry name" value="T3SC_IA_DspF-like"/>
    <property type="match status" value="1"/>
</dbReference>